<dbReference type="EMBL" id="KB469300">
    <property type="protein sequence ID" value="EPQ56386.1"/>
    <property type="molecule type" value="Genomic_DNA"/>
</dbReference>
<dbReference type="GeneID" id="19301715"/>
<dbReference type="AlphaFoldDB" id="S7Q8S7"/>
<protein>
    <submittedName>
        <fullName evidence="3">Uncharacterized protein</fullName>
    </submittedName>
</protein>
<feature type="region of interest" description="Disordered" evidence="1">
    <location>
        <begin position="1"/>
        <end position="27"/>
    </location>
</feature>
<keyword evidence="4" id="KW-1185">Reference proteome</keyword>
<name>S7Q8S7_GLOTA</name>
<feature type="region of interest" description="Disordered" evidence="1">
    <location>
        <begin position="70"/>
        <end position="92"/>
    </location>
</feature>
<dbReference type="KEGG" id="gtr:GLOTRDRAFT_128331"/>
<gene>
    <name evidence="2" type="ORF">GLOTRDRAFT_128331</name>
    <name evidence="3" type="ORF">GLOTRDRAFT_128332</name>
</gene>
<dbReference type="EMBL" id="KB469300">
    <property type="protein sequence ID" value="EPQ56385.1"/>
    <property type="molecule type" value="Genomic_DNA"/>
</dbReference>
<evidence type="ECO:0000256" key="1">
    <source>
        <dbReference type="SAM" id="MobiDB-lite"/>
    </source>
</evidence>
<feature type="compositionally biased region" description="Acidic residues" evidence="1">
    <location>
        <begin position="82"/>
        <end position="92"/>
    </location>
</feature>
<dbReference type="GeneID" id="19301716"/>
<proteinExistence type="predicted"/>
<evidence type="ECO:0000313" key="3">
    <source>
        <dbReference type="EMBL" id="EPQ56386.1"/>
    </source>
</evidence>
<organism evidence="3 4">
    <name type="scientific">Gloeophyllum trabeum (strain ATCC 11539 / FP-39264 / Madison 617)</name>
    <name type="common">Brown rot fungus</name>
    <dbReference type="NCBI Taxonomy" id="670483"/>
    <lineage>
        <taxon>Eukaryota</taxon>
        <taxon>Fungi</taxon>
        <taxon>Dikarya</taxon>
        <taxon>Basidiomycota</taxon>
        <taxon>Agaricomycotina</taxon>
        <taxon>Agaricomycetes</taxon>
        <taxon>Gloeophyllales</taxon>
        <taxon>Gloeophyllaceae</taxon>
        <taxon>Gloeophyllum</taxon>
    </lineage>
</organism>
<dbReference type="RefSeq" id="XP_007865125.1">
    <property type="nucleotide sequence ID" value="XM_007866934.1"/>
</dbReference>
<evidence type="ECO:0000313" key="2">
    <source>
        <dbReference type="EMBL" id="EPQ56385.1"/>
    </source>
</evidence>
<dbReference type="Proteomes" id="UP000030669">
    <property type="component" value="Unassembled WGS sequence"/>
</dbReference>
<accession>S7Q8S7</accession>
<sequence length="92" mass="10234">MPQTSGLPQAQRLPRARSGRDPRCHWTLQVPDRDIPSFSIDYPLAHSGAMVEEQDRRGPMSADAIAAAIQDFKEHGGHYNESSDEESEDADE</sequence>
<evidence type="ECO:0000313" key="4">
    <source>
        <dbReference type="Proteomes" id="UP000030669"/>
    </source>
</evidence>
<dbReference type="HOGENOM" id="CLU_2413459_0_0_1"/>
<dbReference type="RefSeq" id="XP_007865126.1">
    <property type="nucleotide sequence ID" value="XM_007866935.1"/>
</dbReference>
<dbReference type="KEGG" id="gtr:GLOTRDRAFT_128332"/>
<reference evidence="3 4" key="1">
    <citation type="journal article" date="2012" name="Science">
        <title>The Paleozoic origin of enzymatic lignin decomposition reconstructed from 31 fungal genomes.</title>
        <authorList>
            <person name="Floudas D."/>
            <person name="Binder M."/>
            <person name="Riley R."/>
            <person name="Barry K."/>
            <person name="Blanchette R.A."/>
            <person name="Henrissat B."/>
            <person name="Martinez A.T."/>
            <person name="Otillar R."/>
            <person name="Spatafora J.W."/>
            <person name="Yadav J.S."/>
            <person name="Aerts A."/>
            <person name="Benoit I."/>
            <person name="Boyd A."/>
            <person name="Carlson A."/>
            <person name="Copeland A."/>
            <person name="Coutinho P.M."/>
            <person name="de Vries R.P."/>
            <person name="Ferreira P."/>
            <person name="Findley K."/>
            <person name="Foster B."/>
            <person name="Gaskell J."/>
            <person name="Glotzer D."/>
            <person name="Gorecki P."/>
            <person name="Heitman J."/>
            <person name="Hesse C."/>
            <person name="Hori C."/>
            <person name="Igarashi K."/>
            <person name="Jurgens J.A."/>
            <person name="Kallen N."/>
            <person name="Kersten P."/>
            <person name="Kohler A."/>
            <person name="Kuees U."/>
            <person name="Kumar T.K.A."/>
            <person name="Kuo A."/>
            <person name="LaButti K."/>
            <person name="Larrondo L.F."/>
            <person name="Lindquist E."/>
            <person name="Ling A."/>
            <person name="Lombard V."/>
            <person name="Lucas S."/>
            <person name="Lundell T."/>
            <person name="Martin R."/>
            <person name="McLaughlin D.J."/>
            <person name="Morgenstern I."/>
            <person name="Morin E."/>
            <person name="Murat C."/>
            <person name="Nagy L.G."/>
            <person name="Nolan M."/>
            <person name="Ohm R.A."/>
            <person name="Patyshakuliyeva A."/>
            <person name="Rokas A."/>
            <person name="Ruiz-Duenas F.J."/>
            <person name="Sabat G."/>
            <person name="Salamov A."/>
            <person name="Samejima M."/>
            <person name="Schmutz J."/>
            <person name="Slot J.C."/>
            <person name="St John F."/>
            <person name="Stenlid J."/>
            <person name="Sun H."/>
            <person name="Sun S."/>
            <person name="Syed K."/>
            <person name="Tsang A."/>
            <person name="Wiebenga A."/>
            <person name="Young D."/>
            <person name="Pisabarro A."/>
            <person name="Eastwood D.C."/>
            <person name="Martin F."/>
            <person name="Cullen D."/>
            <person name="Grigoriev I.V."/>
            <person name="Hibbett D.S."/>
        </authorList>
    </citation>
    <scope>NUCLEOTIDE SEQUENCE [LARGE SCALE GENOMIC DNA]</scope>
    <source>
        <strain evidence="3 4">ATCC 11539</strain>
    </source>
</reference>